<evidence type="ECO:0000313" key="3">
    <source>
        <dbReference type="Proteomes" id="UP001497516"/>
    </source>
</evidence>
<name>A0AAV2CEQ7_9ROSI</name>
<evidence type="ECO:0000313" key="2">
    <source>
        <dbReference type="EMBL" id="CAL1354331.1"/>
    </source>
</evidence>
<keyword evidence="3" id="KW-1185">Reference proteome</keyword>
<accession>A0AAV2CEQ7</accession>
<proteinExistence type="predicted"/>
<reference evidence="2 3" key="1">
    <citation type="submission" date="2024-04" db="EMBL/GenBank/DDBJ databases">
        <authorList>
            <person name="Fracassetti M."/>
        </authorList>
    </citation>
    <scope>NUCLEOTIDE SEQUENCE [LARGE SCALE GENOMIC DNA]</scope>
</reference>
<dbReference type="Proteomes" id="UP001497516">
    <property type="component" value="Chromosome 1"/>
</dbReference>
<protein>
    <submittedName>
        <fullName evidence="2">Uncharacterized protein</fullName>
    </submittedName>
</protein>
<evidence type="ECO:0000256" key="1">
    <source>
        <dbReference type="SAM" id="MobiDB-lite"/>
    </source>
</evidence>
<organism evidence="2 3">
    <name type="scientific">Linum trigynum</name>
    <dbReference type="NCBI Taxonomy" id="586398"/>
    <lineage>
        <taxon>Eukaryota</taxon>
        <taxon>Viridiplantae</taxon>
        <taxon>Streptophyta</taxon>
        <taxon>Embryophyta</taxon>
        <taxon>Tracheophyta</taxon>
        <taxon>Spermatophyta</taxon>
        <taxon>Magnoliopsida</taxon>
        <taxon>eudicotyledons</taxon>
        <taxon>Gunneridae</taxon>
        <taxon>Pentapetalae</taxon>
        <taxon>rosids</taxon>
        <taxon>fabids</taxon>
        <taxon>Malpighiales</taxon>
        <taxon>Linaceae</taxon>
        <taxon>Linum</taxon>
    </lineage>
</organism>
<feature type="region of interest" description="Disordered" evidence="1">
    <location>
        <begin position="1"/>
        <end position="54"/>
    </location>
</feature>
<gene>
    <name evidence="2" type="ORF">LTRI10_LOCUS2154</name>
</gene>
<dbReference type="EMBL" id="OZ034813">
    <property type="protein sequence ID" value="CAL1354331.1"/>
    <property type="molecule type" value="Genomic_DNA"/>
</dbReference>
<dbReference type="AlphaFoldDB" id="A0AAV2CEQ7"/>
<sequence>MIPAPAKLVGDDPLRQSSSSHITEPQLPHRSAGMGGGQSRRSQSKEHSDAGGVICRPAADRLARRITKLCCFEGL</sequence>